<feature type="region of interest" description="Disordered" evidence="1">
    <location>
        <begin position="84"/>
        <end position="109"/>
    </location>
</feature>
<dbReference type="PANTHER" id="PTHR31005:SF8">
    <property type="entry name" value="DUF4139 DOMAIN-CONTAINING PROTEIN"/>
    <property type="match status" value="1"/>
</dbReference>
<feature type="region of interest" description="Disordered" evidence="1">
    <location>
        <begin position="268"/>
        <end position="302"/>
    </location>
</feature>
<dbReference type="OrthoDB" id="10068793at2759"/>
<feature type="compositionally biased region" description="Polar residues" evidence="1">
    <location>
        <begin position="446"/>
        <end position="459"/>
    </location>
</feature>
<evidence type="ECO:0000313" key="4">
    <source>
        <dbReference type="EMBL" id="KAF2090105.1"/>
    </source>
</evidence>
<organism evidence="4 5">
    <name type="scientific">Saccharata proteae CBS 121410</name>
    <dbReference type="NCBI Taxonomy" id="1314787"/>
    <lineage>
        <taxon>Eukaryota</taxon>
        <taxon>Fungi</taxon>
        <taxon>Dikarya</taxon>
        <taxon>Ascomycota</taxon>
        <taxon>Pezizomycotina</taxon>
        <taxon>Dothideomycetes</taxon>
        <taxon>Dothideomycetes incertae sedis</taxon>
        <taxon>Botryosphaeriales</taxon>
        <taxon>Saccharataceae</taxon>
        <taxon>Saccharata</taxon>
    </lineage>
</organism>
<dbReference type="EMBL" id="ML978713">
    <property type="protein sequence ID" value="KAF2090105.1"/>
    <property type="molecule type" value="Genomic_DNA"/>
</dbReference>
<feature type="domain" description="DUF4139" evidence="2">
    <location>
        <begin position="306"/>
        <end position="550"/>
    </location>
</feature>
<dbReference type="PANTHER" id="PTHR31005">
    <property type="entry name" value="DUF4139 DOMAIN-CONTAINING PROTEIN"/>
    <property type="match status" value="1"/>
</dbReference>
<dbReference type="Pfam" id="PF13600">
    <property type="entry name" value="DUF4140"/>
    <property type="match status" value="1"/>
</dbReference>
<reference evidence="4" key="1">
    <citation type="journal article" date="2020" name="Stud. Mycol.">
        <title>101 Dothideomycetes genomes: a test case for predicting lifestyles and emergence of pathogens.</title>
        <authorList>
            <person name="Haridas S."/>
            <person name="Albert R."/>
            <person name="Binder M."/>
            <person name="Bloem J."/>
            <person name="Labutti K."/>
            <person name="Salamov A."/>
            <person name="Andreopoulos B."/>
            <person name="Baker S."/>
            <person name="Barry K."/>
            <person name="Bills G."/>
            <person name="Bluhm B."/>
            <person name="Cannon C."/>
            <person name="Castanera R."/>
            <person name="Culley D."/>
            <person name="Daum C."/>
            <person name="Ezra D."/>
            <person name="Gonzalez J."/>
            <person name="Henrissat B."/>
            <person name="Kuo A."/>
            <person name="Liang C."/>
            <person name="Lipzen A."/>
            <person name="Lutzoni F."/>
            <person name="Magnuson J."/>
            <person name="Mondo S."/>
            <person name="Nolan M."/>
            <person name="Ohm R."/>
            <person name="Pangilinan J."/>
            <person name="Park H.-J."/>
            <person name="Ramirez L."/>
            <person name="Alfaro M."/>
            <person name="Sun H."/>
            <person name="Tritt A."/>
            <person name="Yoshinaga Y."/>
            <person name="Zwiers L.-H."/>
            <person name="Turgeon B."/>
            <person name="Goodwin S."/>
            <person name="Spatafora J."/>
            <person name="Crous P."/>
            <person name="Grigoriev I."/>
        </authorList>
    </citation>
    <scope>NUCLEOTIDE SEQUENCE</scope>
    <source>
        <strain evidence="4">CBS 121410</strain>
    </source>
</reference>
<feature type="compositionally biased region" description="Basic residues" evidence="1">
    <location>
        <begin position="209"/>
        <end position="232"/>
    </location>
</feature>
<feature type="compositionally biased region" description="Basic and acidic residues" evidence="1">
    <location>
        <begin position="233"/>
        <end position="242"/>
    </location>
</feature>
<name>A0A9P4HZR6_9PEZI</name>
<proteinExistence type="predicted"/>
<dbReference type="InterPro" id="IPR025554">
    <property type="entry name" value="DUF4140"/>
</dbReference>
<dbReference type="Proteomes" id="UP000799776">
    <property type="component" value="Unassembled WGS sequence"/>
</dbReference>
<evidence type="ECO:0000256" key="1">
    <source>
        <dbReference type="SAM" id="MobiDB-lite"/>
    </source>
</evidence>
<dbReference type="AlphaFoldDB" id="A0A9P4HZR6"/>
<dbReference type="InterPro" id="IPR011935">
    <property type="entry name" value="CHP02231"/>
</dbReference>
<keyword evidence="5" id="KW-1185">Reference proteome</keyword>
<sequence>MTVGICQMVLIKDLTTKSVTLYPTRAHVTRDITDIAIQPGLNEIEIYGLTPTTDENSIQLDGHGVVTVTDTTVELIANDEVFEDVYPDDSDDENSESDQEYQDSDDEPEDLKSIAAKLREFSAEKQRLAELQSTINTRVRVLDGFTNQLVPSHAGRDRDAIDLETVTESLDTYQTQRMEAHEAYAKAGEELKQLNKRILRAQNSQQKLSKSKQKKAAQAQKAKKKAKAGKQRQRSERADAKQRIRNERLEFWPQKVYRVTVTVEANMDTPASSRRSSVGSVAAAGQDSSPSSTTTKPKPQDKTVSLSLSYVVREAFWRPRYDITIRSVDKTATLVYRAEITNRTSETWEDALVTLSMSQTSFSGLDDTPPRLQPWNVRLALRMLQDQDDVLLSREEAAKPARRTVAKEVNRDELFGLPRRSLFGDPPRAVHSFPPQRPGNLFGSPPVSSAFGQMGQTGSAPPPAAQPGNASFGGFGSVATGGGALFGSAAPNPQQPNNFGHNATGGAGVTVDGAFLGTTAEAVKAVVPPGSGFDVPLGVDEGVLVRYGTVGDRRGEDDAAVATAAGNGGTDQGTGTGTGIGTGGGSLGVFGFGGPNVLVQRREIVVVNRRAQTGGTGLVQLCINIG</sequence>
<dbReference type="Pfam" id="PF13598">
    <property type="entry name" value="DUF4139"/>
    <property type="match status" value="1"/>
</dbReference>
<accession>A0A9P4HZR6</accession>
<feature type="compositionally biased region" description="Low complexity" evidence="1">
    <location>
        <begin position="271"/>
        <end position="297"/>
    </location>
</feature>
<evidence type="ECO:0000259" key="2">
    <source>
        <dbReference type="Pfam" id="PF13598"/>
    </source>
</evidence>
<comment type="caution">
    <text evidence="4">The sequence shown here is derived from an EMBL/GenBank/DDBJ whole genome shotgun (WGS) entry which is preliminary data.</text>
</comment>
<dbReference type="InterPro" id="IPR037291">
    <property type="entry name" value="DUF4139"/>
</dbReference>
<evidence type="ECO:0000313" key="5">
    <source>
        <dbReference type="Proteomes" id="UP000799776"/>
    </source>
</evidence>
<evidence type="ECO:0008006" key="6">
    <source>
        <dbReference type="Google" id="ProtNLM"/>
    </source>
</evidence>
<evidence type="ECO:0000259" key="3">
    <source>
        <dbReference type="Pfam" id="PF13600"/>
    </source>
</evidence>
<feature type="region of interest" description="Disordered" evidence="1">
    <location>
        <begin position="203"/>
        <end position="242"/>
    </location>
</feature>
<protein>
    <recommendedName>
        <fullName evidence="6">DUF4139 domain-containing protein</fullName>
    </recommendedName>
</protein>
<feature type="domain" description="DUF4140" evidence="3">
    <location>
        <begin position="19"/>
        <end position="142"/>
    </location>
</feature>
<gene>
    <name evidence="4" type="ORF">K490DRAFT_54518</name>
</gene>
<feature type="region of interest" description="Disordered" evidence="1">
    <location>
        <begin position="418"/>
        <end position="470"/>
    </location>
</feature>